<dbReference type="PROSITE" id="PS51257">
    <property type="entry name" value="PROKAR_LIPOPROTEIN"/>
    <property type="match status" value="1"/>
</dbReference>
<dbReference type="OMA" id="HIKQCTE"/>
<reference evidence="2" key="1">
    <citation type="submission" date="2022-11" db="UniProtKB">
        <authorList>
            <consortium name="EnsemblMetazoa"/>
        </authorList>
    </citation>
    <scope>IDENTIFICATION</scope>
</reference>
<dbReference type="PANTHER" id="PTHR13147:SF5">
    <property type="entry name" value="FOUR-JOINTED BOX PROTEIN 1"/>
    <property type="match status" value="1"/>
</dbReference>
<evidence type="ECO:0000313" key="3">
    <source>
        <dbReference type="Proteomes" id="UP000887568"/>
    </source>
</evidence>
<keyword evidence="1" id="KW-0812">Transmembrane</keyword>
<dbReference type="GeneID" id="119746508"/>
<dbReference type="RefSeq" id="XP_038079417.1">
    <property type="nucleotide sequence ID" value="XM_038223489.1"/>
</dbReference>
<name>A0A914BU66_PATMI</name>
<keyword evidence="3" id="KW-1185">Reference proteome</keyword>
<evidence type="ECO:0000256" key="1">
    <source>
        <dbReference type="SAM" id="Phobius"/>
    </source>
</evidence>
<dbReference type="GO" id="GO:0005615">
    <property type="term" value="C:extracellular space"/>
    <property type="evidence" value="ECO:0007669"/>
    <property type="project" value="TreeGrafter"/>
</dbReference>
<keyword evidence="1" id="KW-1133">Transmembrane helix</keyword>
<feature type="transmembrane region" description="Helical" evidence="1">
    <location>
        <begin position="21"/>
        <end position="40"/>
    </location>
</feature>
<accession>A0A914BU66</accession>
<dbReference type="AlphaFoldDB" id="A0A914BU66"/>
<protein>
    <submittedName>
        <fullName evidence="2">Uncharacterized protein</fullName>
    </submittedName>
</protein>
<dbReference type="PANTHER" id="PTHR13147">
    <property type="entry name" value="FOUR-JOINTED BOX PROTEIN 1"/>
    <property type="match status" value="1"/>
</dbReference>
<evidence type="ECO:0000313" key="2">
    <source>
        <dbReference type="EnsemblMetazoa" id="XP_038079417.1"/>
    </source>
</evidence>
<sequence>MRPSLLRRHFCRVAASCLARFLLIMGILAACFMVNTVYPFHGYSPTSRGKYSAINLEKSSKGESSLGSTKPQAGVTNGTLSFSKRLRELNVLVNHSHQMNASLIRVTHVSTSEQSVVLGQEKLPDVIQDSVFVPGYIHGIFWSNKAEASIQRDFREISATELAKMTRETSVIRMVPGCGHSQNRLLTFQNGCQVCCRYRNSLDLIQGEIYAYSLSQILHIQNLPPTTVGVINATGSRWDAVRTNMTGANWLDGHRVIFSQWIPNLVPAFLPKVFQKLDNRLHPPDIIGLGSASEISQLVQWSDMIVLDYLTGNMDRMVNMLVNQRWNSFIMDSPVHNLEQSMVTGQLYFLDNELSFIHSYRLLDRYGHFHAEMLRSLCVFRLSTVDNLKRLQSEGNIWERMWDFAVTSDLLESKQLPRLSRKNIDILKSRLSDVLNQVKSCQKMYPHEHRHSTKFRE</sequence>
<dbReference type="EnsemblMetazoa" id="XM_038223489.1">
    <property type="protein sequence ID" value="XP_038079417.1"/>
    <property type="gene ID" value="LOC119746508"/>
</dbReference>
<dbReference type="PRINTS" id="PR02072">
    <property type="entry name" value="4JOINTEDBOX1"/>
</dbReference>
<dbReference type="Proteomes" id="UP000887568">
    <property type="component" value="Unplaced"/>
</dbReference>
<organism evidence="2 3">
    <name type="scientific">Patiria miniata</name>
    <name type="common">Bat star</name>
    <name type="synonym">Asterina miniata</name>
    <dbReference type="NCBI Taxonomy" id="46514"/>
    <lineage>
        <taxon>Eukaryota</taxon>
        <taxon>Metazoa</taxon>
        <taxon>Echinodermata</taxon>
        <taxon>Eleutherozoa</taxon>
        <taxon>Asterozoa</taxon>
        <taxon>Asteroidea</taxon>
        <taxon>Valvatacea</taxon>
        <taxon>Valvatida</taxon>
        <taxon>Asterinidae</taxon>
        <taxon>Patiria</taxon>
    </lineage>
</organism>
<proteinExistence type="predicted"/>
<keyword evidence="1" id="KW-0472">Membrane</keyword>
<dbReference type="GO" id="GO:0007267">
    <property type="term" value="P:cell-cell signaling"/>
    <property type="evidence" value="ECO:0007669"/>
    <property type="project" value="TreeGrafter"/>
</dbReference>
<dbReference type="OrthoDB" id="10055077at2759"/>
<dbReference type="InterPro" id="IPR024868">
    <property type="entry name" value="FJX1/FJ"/>
</dbReference>